<comment type="similarity">
    <text evidence="1 4">Belongs to the glycosyl hydrolase 26 family.</text>
</comment>
<evidence type="ECO:0000256" key="1">
    <source>
        <dbReference type="ARBA" id="ARBA00007754"/>
    </source>
</evidence>
<sequence length="299" mass="33646">MSFKIHKQPMNAAALVAVLISASSAMAQSLPPGDIPFGVFDPGGEYSDVQGIAIEHLFLPWEDVFLPSLAEAETYTAERGRALLVTIEPWTWTRDERNSPSVLRNGIANGVYDETMDTVCSALGTLDRPLTIRWAQEMDDESGQFIWAGWEPQDYVDAYKRMIDICRTGAPDASFMWSPLGFENMGDFYPGDDYVDIVGLSVFSLAPWEQQVLGREQSFDDIFAPRYERALAFDKPIMIAELGFVGDADHVAMWDADVRSKTALYPELDAVVYFNQQEVYPWPNDFGLPDWRRTAQTLN</sequence>
<dbReference type="EC" id="3.2.1.4" evidence="7"/>
<dbReference type="Gene3D" id="3.20.20.80">
    <property type="entry name" value="Glycosidases"/>
    <property type="match status" value="1"/>
</dbReference>
<dbReference type="EMBL" id="FXYD01000001">
    <property type="protein sequence ID" value="SMX33901.1"/>
    <property type="molecule type" value="Genomic_DNA"/>
</dbReference>
<keyword evidence="3 4" id="KW-0326">Glycosidase</keyword>
<evidence type="ECO:0000256" key="5">
    <source>
        <dbReference type="SAM" id="SignalP"/>
    </source>
</evidence>
<feature type="active site" description="Nucleophile" evidence="4">
    <location>
        <position position="241"/>
    </location>
</feature>
<evidence type="ECO:0000256" key="4">
    <source>
        <dbReference type="PROSITE-ProRule" id="PRU01100"/>
    </source>
</evidence>
<feature type="domain" description="GH26" evidence="6">
    <location>
        <begin position="10"/>
        <end position="299"/>
    </location>
</feature>
<protein>
    <submittedName>
        <fullName evidence="7">Endoglucanase H</fullName>
        <ecNumber evidence="7">3.2.1.4</ecNumber>
    </submittedName>
</protein>
<feature type="chain" id="PRO_5012714782" evidence="5">
    <location>
        <begin position="28"/>
        <end position="299"/>
    </location>
</feature>
<dbReference type="GO" id="GO:0016985">
    <property type="term" value="F:mannan endo-1,4-beta-mannosidase activity"/>
    <property type="evidence" value="ECO:0007669"/>
    <property type="project" value="InterPro"/>
</dbReference>
<gene>
    <name evidence="7" type="primary">celH</name>
    <name evidence="7" type="ORF">OCA8868_01044</name>
</gene>
<keyword evidence="2 4" id="KW-0378">Hydrolase</keyword>
<evidence type="ECO:0000259" key="6">
    <source>
        <dbReference type="PROSITE" id="PS51764"/>
    </source>
</evidence>
<dbReference type="GO" id="GO:0008810">
    <property type="term" value="F:cellulase activity"/>
    <property type="evidence" value="ECO:0007669"/>
    <property type="project" value="UniProtKB-EC"/>
</dbReference>
<evidence type="ECO:0000256" key="2">
    <source>
        <dbReference type="ARBA" id="ARBA00022801"/>
    </source>
</evidence>
<dbReference type="PANTHER" id="PTHR40079">
    <property type="entry name" value="MANNAN ENDO-1,4-BETA-MANNOSIDASE E-RELATED"/>
    <property type="match status" value="1"/>
</dbReference>
<feature type="signal peptide" evidence="5">
    <location>
        <begin position="1"/>
        <end position="27"/>
    </location>
</feature>
<evidence type="ECO:0000313" key="8">
    <source>
        <dbReference type="Proteomes" id="UP000203464"/>
    </source>
</evidence>
<dbReference type="InterPro" id="IPR017853">
    <property type="entry name" value="GH"/>
</dbReference>
<name>A0A238JTB7_9RHOB</name>
<keyword evidence="8" id="KW-1185">Reference proteome</keyword>
<keyword evidence="5" id="KW-0732">Signal</keyword>
<dbReference type="GO" id="GO:0006080">
    <property type="term" value="P:substituted mannan metabolic process"/>
    <property type="evidence" value="ECO:0007669"/>
    <property type="project" value="InterPro"/>
</dbReference>
<dbReference type="PANTHER" id="PTHR40079:SF4">
    <property type="entry name" value="GH26 DOMAIN-CONTAINING PROTEIN-RELATED"/>
    <property type="match status" value="1"/>
</dbReference>
<dbReference type="AlphaFoldDB" id="A0A238JTB7"/>
<feature type="active site" description="Proton donor" evidence="4">
    <location>
        <position position="137"/>
    </location>
</feature>
<dbReference type="RefSeq" id="WP_245848039.1">
    <property type="nucleotide sequence ID" value="NZ_FXYD01000001.1"/>
</dbReference>
<dbReference type="PROSITE" id="PS51764">
    <property type="entry name" value="GH26"/>
    <property type="match status" value="1"/>
</dbReference>
<dbReference type="Proteomes" id="UP000203464">
    <property type="component" value="Unassembled WGS sequence"/>
</dbReference>
<dbReference type="SUPFAM" id="SSF51445">
    <property type="entry name" value="(Trans)glycosidases"/>
    <property type="match status" value="1"/>
</dbReference>
<proteinExistence type="inferred from homology"/>
<dbReference type="InterPro" id="IPR000805">
    <property type="entry name" value="Glyco_hydro_26"/>
</dbReference>
<dbReference type="Pfam" id="PF02156">
    <property type="entry name" value="Glyco_hydro_26"/>
    <property type="match status" value="1"/>
</dbReference>
<organism evidence="7 8">
    <name type="scientific">Octadecabacter ascidiaceicola</name>
    <dbReference type="NCBI Taxonomy" id="1655543"/>
    <lineage>
        <taxon>Bacteria</taxon>
        <taxon>Pseudomonadati</taxon>
        <taxon>Pseudomonadota</taxon>
        <taxon>Alphaproteobacteria</taxon>
        <taxon>Rhodobacterales</taxon>
        <taxon>Roseobacteraceae</taxon>
        <taxon>Octadecabacter</taxon>
    </lineage>
</organism>
<accession>A0A238JTB7</accession>
<evidence type="ECO:0000256" key="3">
    <source>
        <dbReference type="ARBA" id="ARBA00023295"/>
    </source>
</evidence>
<dbReference type="InterPro" id="IPR022790">
    <property type="entry name" value="GH26_dom"/>
</dbReference>
<reference evidence="8" key="1">
    <citation type="submission" date="2017-05" db="EMBL/GenBank/DDBJ databases">
        <authorList>
            <person name="Rodrigo-Torres L."/>
            <person name="Arahal R. D."/>
            <person name="Lucena T."/>
        </authorList>
    </citation>
    <scope>NUCLEOTIDE SEQUENCE [LARGE SCALE GENOMIC DNA]</scope>
    <source>
        <strain evidence="8">CECT 8868</strain>
    </source>
</reference>
<evidence type="ECO:0000313" key="7">
    <source>
        <dbReference type="EMBL" id="SMX33901.1"/>
    </source>
</evidence>